<feature type="domain" description="Restriction endonuclease type IV Mrr" evidence="2">
    <location>
        <begin position="179"/>
        <end position="288"/>
    </location>
</feature>
<comment type="caution">
    <text evidence="3">The sequence shown here is derived from an EMBL/GenBank/DDBJ whole genome shotgun (WGS) entry which is preliminary data.</text>
</comment>
<evidence type="ECO:0000313" key="4">
    <source>
        <dbReference type="Proteomes" id="UP000587396"/>
    </source>
</evidence>
<dbReference type="GO" id="GO:0003677">
    <property type="term" value="F:DNA binding"/>
    <property type="evidence" value="ECO:0007669"/>
    <property type="project" value="InterPro"/>
</dbReference>
<proteinExistence type="predicted"/>
<reference evidence="3 4" key="1">
    <citation type="submission" date="2020-08" db="EMBL/GenBank/DDBJ databases">
        <authorList>
            <person name="Liu C."/>
            <person name="Sun Q."/>
        </authorList>
    </citation>
    <scope>NUCLEOTIDE SEQUENCE [LARGE SCALE GENOMIC DNA]</scope>
    <source>
        <strain evidence="3 4">N22</strain>
    </source>
</reference>
<evidence type="ECO:0000256" key="1">
    <source>
        <dbReference type="SAM" id="Phobius"/>
    </source>
</evidence>
<name>A0A842JEQ3_9ACTN</name>
<dbReference type="SUPFAM" id="SSF52980">
    <property type="entry name" value="Restriction endonuclease-like"/>
    <property type="match status" value="1"/>
</dbReference>
<organism evidence="3 4">
    <name type="scientific">Gordonibacter massiliensis</name>
    <name type="common">ex Traore et al. 2017</name>
    <dbReference type="NCBI Taxonomy" id="1841863"/>
    <lineage>
        <taxon>Bacteria</taxon>
        <taxon>Bacillati</taxon>
        <taxon>Actinomycetota</taxon>
        <taxon>Coriobacteriia</taxon>
        <taxon>Eggerthellales</taxon>
        <taxon>Eggerthellaceae</taxon>
        <taxon>Gordonibacter</taxon>
    </lineage>
</organism>
<evidence type="ECO:0000259" key="2">
    <source>
        <dbReference type="Pfam" id="PF04471"/>
    </source>
</evidence>
<dbReference type="GO" id="GO:0015666">
    <property type="term" value="F:restriction endodeoxyribonuclease activity"/>
    <property type="evidence" value="ECO:0007669"/>
    <property type="project" value="TreeGrafter"/>
</dbReference>
<dbReference type="Pfam" id="PF04471">
    <property type="entry name" value="Mrr_cat"/>
    <property type="match status" value="1"/>
</dbReference>
<keyword evidence="3" id="KW-0255">Endonuclease</keyword>
<dbReference type="InterPro" id="IPR011856">
    <property type="entry name" value="tRNA_endonuc-like_dom_sf"/>
</dbReference>
<dbReference type="InterPro" id="IPR052906">
    <property type="entry name" value="Type_IV_Methyl-Rstrct_Enzyme"/>
</dbReference>
<dbReference type="InterPro" id="IPR007560">
    <property type="entry name" value="Restrct_endonuc_IV_Mrr"/>
</dbReference>
<feature type="transmembrane region" description="Helical" evidence="1">
    <location>
        <begin position="23"/>
        <end position="45"/>
    </location>
</feature>
<dbReference type="Gene3D" id="3.40.1350.10">
    <property type="match status" value="1"/>
</dbReference>
<evidence type="ECO:0000313" key="3">
    <source>
        <dbReference type="EMBL" id="MBC2887819.1"/>
    </source>
</evidence>
<keyword evidence="3" id="KW-0378">Hydrolase</keyword>
<dbReference type="GO" id="GO:0009307">
    <property type="term" value="P:DNA restriction-modification system"/>
    <property type="evidence" value="ECO:0007669"/>
    <property type="project" value="InterPro"/>
</dbReference>
<gene>
    <name evidence="3" type="ORF">H7313_00320</name>
</gene>
<dbReference type="EMBL" id="JACMSE010000001">
    <property type="protein sequence ID" value="MBC2887819.1"/>
    <property type="molecule type" value="Genomic_DNA"/>
</dbReference>
<keyword evidence="4" id="KW-1185">Reference proteome</keyword>
<sequence length="330" mass="37442">MDTIENMSGIFSQTLLTFGQIRITWLSVLLFILLFMLVVSFVFLARSTYRTYLRNSFCRDYKIQLGKSLLIRRRKGGESNSYQLVFPVWTYPKKDGSCDLRRKENSIKYGKCTLSVGPYQIECNSPIRIVWLANTLRKHGIEIEKTTMEIAKYHEAVRLRNRRAAIQSATSLYEQFCNDPYEFEEFCAAVFRDEGYEAATTARSADGGWDVELRQHDGSLIGIVECKCFDPSIEKVGRPLVQKLVGANKICHASQLFFATTSDYTSAAVEYGRQVGVKLINGEQLCRMAKRSIGQSGTSTAISLDEWKLTRDDLILLYPPDRPPADIDAG</sequence>
<keyword evidence="1" id="KW-0472">Membrane</keyword>
<dbReference type="RefSeq" id="WP_185903892.1">
    <property type="nucleotide sequence ID" value="NZ_JACMSE010000001.1"/>
</dbReference>
<keyword evidence="1" id="KW-1133">Transmembrane helix</keyword>
<dbReference type="AlphaFoldDB" id="A0A842JEQ3"/>
<keyword evidence="1" id="KW-0812">Transmembrane</keyword>
<protein>
    <submittedName>
        <fullName evidence="3">Restriction endonuclease</fullName>
    </submittedName>
</protein>
<accession>A0A842JEQ3</accession>
<keyword evidence="3" id="KW-0540">Nuclease</keyword>
<dbReference type="InterPro" id="IPR011335">
    <property type="entry name" value="Restrct_endonuc-II-like"/>
</dbReference>
<dbReference type="Proteomes" id="UP000587396">
    <property type="component" value="Unassembled WGS sequence"/>
</dbReference>
<dbReference type="PANTHER" id="PTHR30015:SF7">
    <property type="entry name" value="TYPE IV METHYL-DIRECTED RESTRICTION ENZYME ECOKMRR"/>
    <property type="match status" value="1"/>
</dbReference>
<dbReference type="PANTHER" id="PTHR30015">
    <property type="entry name" value="MRR RESTRICTION SYSTEM PROTEIN"/>
    <property type="match status" value="1"/>
</dbReference>